<comment type="caution">
    <text evidence="2">The sequence shown here is derived from an EMBL/GenBank/DDBJ whole genome shotgun (WGS) entry which is preliminary data.</text>
</comment>
<dbReference type="EMBL" id="MU866091">
    <property type="protein sequence ID" value="KAK4181049.1"/>
    <property type="molecule type" value="Genomic_DNA"/>
</dbReference>
<sequence length="687" mass="74974">MASPFQTWSPSLLGSNTTKIPRRFVEITKDQEELLNRNDAWHKPHVPALILDKVKASCTETQHRSPAVESPLPATPFRTWSSSLLGDHTTTISHQLLQVPKDQGKFLGRTDAYSSPQIPSKVSDHVRASSRSSRHRPAVAAPSSPTPTPQRTKEPQLAAVVELSLPRSSIDSSGEEPEIQAPKAPIHTDARQPEPQASRIHISPGPTPPPGQVIPSTYPEPPAIGSPPKPKRRRLIKNAAASLNPAEVSMHLTRPSILSLPKRVSPPQPASSSIPPSSSVTASPLAIRPQAVIQQAVPSIVLRGGGLLGSSGSSKRPSPNVPASQDPFNVFKETYPDYDGSLGDFVRGVLSLIPLQKKKTVPQYILDDYIRVFSGDYLEYIEHLRDDQRPLTTWEWYCENVPRPIYMKGVLSSESLKDIRHRYPDKVVAIEAQSTPVHANIWQPNIQQTHTSNTFSTPAPANSGQQNVQQNQVSSPLWGRFSSARPSNIATRSSIHVAELASDPISTAEDPPFETHPRTSNHRSTGAIGPATRFISGLARQSHTQSMRPVSVSTSRLSSSSVRFETQVDFPSLEMESSGNSVWDHGDDAMGPVERQPDEQVVDDQAPCPSLQSSAEGTLEQAAVGIDKSRIGYRLSNENSVGGIKRPWEGIADSEEQQSVQQQCFATFLAGVWGPQHNKGRQVRSVV</sequence>
<dbReference type="Proteomes" id="UP001302321">
    <property type="component" value="Unassembled WGS sequence"/>
</dbReference>
<evidence type="ECO:0000313" key="2">
    <source>
        <dbReference type="EMBL" id="KAK4181049.1"/>
    </source>
</evidence>
<protein>
    <submittedName>
        <fullName evidence="2">Uncharacterized protein</fullName>
    </submittedName>
</protein>
<feature type="region of interest" description="Disordered" evidence="1">
    <location>
        <begin position="259"/>
        <end position="281"/>
    </location>
</feature>
<reference evidence="2" key="1">
    <citation type="journal article" date="2023" name="Mol. Phylogenet. Evol.">
        <title>Genome-scale phylogeny and comparative genomics of the fungal order Sordariales.</title>
        <authorList>
            <person name="Hensen N."/>
            <person name="Bonometti L."/>
            <person name="Westerberg I."/>
            <person name="Brannstrom I.O."/>
            <person name="Guillou S."/>
            <person name="Cros-Aarteil S."/>
            <person name="Calhoun S."/>
            <person name="Haridas S."/>
            <person name="Kuo A."/>
            <person name="Mondo S."/>
            <person name="Pangilinan J."/>
            <person name="Riley R."/>
            <person name="LaButti K."/>
            <person name="Andreopoulos B."/>
            <person name="Lipzen A."/>
            <person name="Chen C."/>
            <person name="Yan M."/>
            <person name="Daum C."/>
            <person name="Ng V."/>
            <person name="Clum A."/>
            <person name="Steindorff A."/>
            <person name="Ohm R.A."/>
            <person name="Martin F."/>
            <person name="Silar P."/>
            <person name="Natvig D.O."/>
            <person name="Lalanne C."/>
            <person name="Gautier V."/>
            <person name="Ament-Velasquez S.L."/>
            <person name="Kruys A."/>
            <person name="Hutchinson M.I."/>
            <person name="Powell A.J."/>
            <person name="Barry K."/>
            <person name="Miller A.N."/>
            <person name="Grigoriev I.V."/>
            <person name="Debuchy R."/>
            <person name="Gladieux P."/>
            <person name="Hiltunen Thoren M."/>
            <person name="Johannesson H."/>
        </authorList>
    </citation>
    <scope>NUCLEOTIDE SEQUENCE</scope>
    <source>
        <strain evidence="2">CBS 892.96</strain>
    </source>
</reference>
<dbReference type="AlphaFoldDB" id="A0AAN6WFY3"/>
<evidence type="ECO:0000313" key="3">
    <source>
        <dbReference type="Proteomes" id="UP001302321"/>
    </source>
</evidence>
<feature type="region of interest" description="Disordered" evidence="1">
    <location>
        <begin position="452"/>
        <end position="474"/>
    </location>
</feature>
<evidence type="ECO:0000256" key="1">
    <source>
        <dbReference type="SAM" id="MobiDB-lite"/>
    </source>
</evidence>
<feature type="compositionally biased region" description="Polar residues" evidence="1">
    <location>
        <begin position="452"/>
        <end position="464"/>
    </location>
</feature>
<feature type="compositionally biased region" description="Pro residues" evidence="1">
    <location>
        <begin position="205"/>
        <end position="228"/>
    </location>
</feature>
<accession>A0AAN6WFY3</accession>
<proteinExistence type="predicted"/>
<reference evidence="2" key="2">
    <citation type="submission" date="2023-05" db="EMBL/GenBank/DDBJ databases">
        <authorList>
            <consortium name="Lawrence Berkeley National Laboratory"/>
            <person name="Steindorff A."/>
            <person name="Hensen N."/>
            <person name="Bonometti L."/>
            <person name="Westerberg I."/>
            <person name="Brannstrom I.O."/>
            <person name="Guillou S."/>
            <person name="Cros-Aarteil S."/>
            <person name="Calhoun S."/>
            <person name="Haridas S."/>
            <person name="Kuo A."/>
            <person name="Mondo S."/>
            <person name="Pangilinan J."/>
            <person name="Riley R."/>
            <person name="Labutti K."/>
            <person name="Andreopoulos B."/>
            <person name="Lipzen A."/>
            <person name="Chen C."/>
            <person name="Yanf M."/>
            <person name="Daum C."/>
            <person name="Ng V."/>
            <person name="Clum A."/>
            <person name="Ohm R."/>
            <person name="Martin F."/>
            <person name="Silar P."/>
            <person name="Natvig D."/>
            <person name="Lalanne C."/>
            <person name="Gautier V."/>
            <person name="Ament-Velasquez S.L."/>
            <person name="Kruys A."/>
            <person name="Hutchinson M.I."/>
            <person name="Powell A.J."/>
            <person name="Barry K."/>
            <person name="Miller A.N."/>
            <person name="Grigoriev I.V."/>
            <person name="Debuchy R."/>
            <person name="Gladieux P."/>
            <person name="Thoren M.H."/>
            <person name="Johannesson H."/>
        </authorList>
    </citation>
    <scope>NUCLEOTIDE SEQUENCE</scope>
    <source>
        <strain evidence="2">CBS 892.96</strain>
    </source>
</reference>
<feature type="compositionally biased region" description="Low complexity" evidence="1">
    <location>
        <begin position="270"/>
        <end position="281"/>
    </location>
</feature>
<feature type="region of interest" description="Disordered" evidence="1">
    <location>
        <begin position="503"/>
        <end position="528"/>
    </location>
</feature>
<feature type="compositionally biased region" description="Low complexity" evidence="1">
    <location>
        <begin position="465"/>
        <end position="474"/>
    </location>
</feature>
<organism evidence="2 3">
    <name type="scientific">Triangularia setosa</name>
    <dbReference type="NCBI Taxonomy" id="2587417"/>
    <lineage>
        <taxon>Eukaryota</taxon>
        <taxon>Fungi</taxon>
        <taxon>Dikarya</taxon>
        <taxon>Ascomycota</taxon>
        <taxon>Pezizomycotina</taxon>
        <taxon>Sordariomycetes</taxon>
        <taxon>Sordariomycetidae</taxon>
        <taxon>Sordariales</taxon>
        <taxon>Podosporaceae</taxon>
        <taxon>Triangularia</taxon>
    </lineage>
</organism>
<gene>
    <name evidence="2" type="ORF">QBC36DRAFT_318901</name>
</gene>
<name>A0AAN6WFY3_9PEZI</name>
<keyword evidence="3" id="KW-1185">Reference proteome</keyword>
<feature type="region of interest" description="Disordered" evidence="1">
    <location>
        <begin position="107"/>
        <end position="231"/>
    </location>
</feature>